<dbReference type="InterPro" id="IPR019775">
    <property type="entry name" value="WD40_repeat_CS"/>
</dbReference>
<evidence type="ECO:0000256" key="1">
    <source>
        <dbReference type="ARBA" id="ARBA00022574"/>
    </source>
</evidence>
<dbReference type="Gene3D" id="2.130.10.10">
    <property type="entry name" value="YVTN repeat-like/Quinoprotein amine dehydrogenase"/>
    <property type="match status" value="4"/>
</dbReference>
<dbReference type="SUPFAM" id="SSF63829">
    <property type="entry name" value="Calcium-dependent phosphotriesterase"/>
    <property type="match status" value="1"/>
</dbReference>
<feature type="region of interest" description="Disordered" evidence="4">
    <location>
        <begin position="766"/>
        <end position="824"/>
    </location>
</feature>
<dbReference type="AlphaFoldDB" id="A0A5M3N047"/>
<dbReference type="KEGG" id="cput:CONPUDRAFT_162086"/>
<dbReference type="InterPro" id="IPR015943">
    <property type="entry name" value="WD40/YVTN_repeat-like_dom_sf"/>
</dbReference>
<keyword evidence="2" id="KW-0677">Repeat</keyword>
<dbReference type="EMBL" id="JH711574">
    <property type="protein sequence ID" value="EIW84738.1"/>
    <property type="molecule type" value="Genomic_DNA"/>
</dbReference>
<name>A0A5M3N047_CONPW</name>
<evidence type="ECO:0000313" key="6">
    <source>
        <dbReference type="Proteomes" id="UP000053558"/>
    </source>
</evidence>
<feature type="compositionally biased region" description="Low complexity" evidence="4">
    <location>
        <begin position="788"/>
        <end position="798"/>
    </location>
</feature>
<evidence type="ECO:0000256" key="3">
    <source>
        <dbReference type="PROSITE-ProRule" id="PRU00221"/>
    </source>
</evidence>
<accession>A0A5M3N047</accession>
<dbReference type="PROSITE" id="PS50294">
    <property type="entry name" value="WD_REPEATS_REGION"/>
    <property type="match status" value="1"/>
</dbReference>
<gene>
    <name evidence="5" type="ORF">CONPUDRAFT_162086</name>
</gene>
<evidence type="ECO:0000256" key="4">
    <source>
        <dbReference type="SAM" id="MobiDB-lite"/>
    </source>
</evidence>
<keyword evidence="6" id="KW-1185">Reference proteome</keyword>
<dbReference type="Proteomes" id="UP000053558">
    <property type="component" value="Unassembled WGS sequence"/>
</dbReference>
<dbReference type="PROSITE" id="PS00678">
    <property type="entry name" value="WD_REPEATS_1"/>
    <property type="match status" value="1"/>
</dbReference>
<dbReference type="GeneID" id="19204666"/>
<keyword evidence="1 3" id="KW-0853">WD repeat</keyword>
<feature type="repeat" description="WD" evidence="3">
    <location>
        <begin position="18"/>
        <end position="59"/>
    </location>
</feature>
<reference evidence="6" key="1">
    <citation type="journal article" date="2012" name="Science">
        <title>The Paleozoic origin of enzymatic lignin decomposition reconstructed from 31 fungal genomes.</title>
        <authorList>
            <person name="Floudas D."/>
            <person name="Binder M."/>
            <person name="Riley R."/>
            <person name="Barry K."/>
            <person name="Blanchette R.A."/>
            <person name="Henrissat B."/>
            <person name="Martinez A.T."/>
            <person name="Otillar R."/>
            <person name="Spatafora J.W."/>
            <person name="Yadav J.S."/>
            <person name="Aerts A."/>
            <person name="Benoit I."/>
            <person name="Boyd A."/>
            <person name="Carlson A."/>
            <person name="Copeland A."/>
            <person name="Coutinho P.M."/>
            <person name="de Vries R.P."/>
            <person name="Ferreira P."/>
            <person name="Findley K."/>
            <person name="Foster B."/>
            <person name="Gaskell J."/>
            <person name="Glotzer D."/>
            <person name="Gorecki P."/>
            <person name="Heitman J."/>
            <person name="Hesse C."/>
            <person name="Hori C."/>
            <person name="Igarashi K."/>
            <person name="Jurgens J.A."/>
            <person name="Kallen N."/>
            <person name="Kersten P."/>
            <person name="Kohler A."/>
            <person name="Kuees U."/>
            <person name="Kumar T.K.A."/>
            <person name="Kuo A."/>
            <person name="LaButti K."/>
            <person name="Larrondo L.F."/>
            <person name="Lindquist E."/>
            <person name="Ling A."/>
            <person name="Lombard V."/>
            <person name="Lucas S."/>
            <person name="Lundell T."/>
            <person name="Martin R."/>
            <person name="McLaughlin D.J."/>
            <person name="Morgenstern I."/>
            <person name="Morin E."/>
            <person name="Murat C."/>
            <person name="Nagy L.G."/>
            <person name="Nolan M."/>
            <person name="Ohm R.A."/>
            <person name="Patyshakuliyeva A."/>
            <person name="Rokas A."/>
            <person name="Ruiz-Duenas F.J."/>
            <person name="Sabat G."/>
            <person name="Salamov A."/>
            <person name="Samejima M."/>
            <person name="Schmutz J."/>
            <person name="Slot J.C."/>
            <person name="St John F."/>
            <person name="Stenlid J."/>
            <person name="Sun H."/>
            <person name="Sun S."/>
            <person name="Syed K."/>
            <person name="Tsang A."/>
            <person name="Wiebenga A."/>
            <person name="Young D."/>
            <person name="Pisabarro A."/>
            <person name="Eastwood D.C."/>
            <person name="Martin F."/>
            <person name="Cullen D."/>
            <person name="Grigoriev I.V."/>
            <person name="Hibbett D.S."/>
        </authorList>
    </citation>
    <scope>NUCLEOTIDE SEQUENCE [LARGE SCALE GENOMIC DNA]</scope>
    <source>
        <strain evidence="6">RWD-64-598 SS2</strain>
    </source>
</reference>
<dbReference type="InterPro" id="IPR011047">
    <property type="entry name" value="Quinoprotein_ADH-like_sf"/>
</dbReference>
<dbReference type="RefSeq" id="XP_007764444.1">
    <property type="nucleotide sequence ID" value="XM_007766254.1"/>
</dbReference>
<dbReference type="PANTHER" id="PTHR19879">
    <property type="entry name" value="TRANSCRIPTION INITIATION FACTOR TFIID"/>
    <property type="match status" value="1"/>
</dbReference>
<comment type="caution">
    <text evidence="5">The sequence shown here is derived from an EMBL/GenBank/DDBJ whole genome shotgun (WGS) entry which is preliminary data.</text>
</comment>
<dbReference type="InterPro" id="IPR001680">
    <property type="entry name" value="WD40_rpt"/>
</dbReference>
<dbReference type="SMART" id="SM00320">
    <property type="entry name" value="WD40"/>
    <property type="match status" value="8"/>
</dbReference>
<evidence type="ECO:0000256" key="2">
    <source>
        <dbReference type="ARBA" id="ARBA00022737"/>
    </source>
</evidence>
<sequence>MPDAVFSSPLAPEDHRPFIGHSKNITCIEHSPDGLLLATGSTDGTIRFWDAETGQQVCQLTPATHPLHWLSFSGSGRLLGAICAEYRGSGHVFVWDVSIIAEKGPNAKIPLVKQAEYGVDWHKVPSGSYMVAFSSDDAMIAVMTPSRICVENIKTGDVITDVPCDDYSFDFLLSFTSNNENILFGCNSYQDRDVRSLELSSQRQKKLYLNLASSGELESKPAVCSRDGRLIAGVLPTSTGGIQVWDAETGQSMHDGPLLGHVNMSTTICFSLDGTHVIDASSLPRTICVWSTSTGELVKGPLYLGSSFGVSLMDCSPLNDRIACVSGDMVHVWNLNTGQICLSSVPDNTSEEKPLFLAEGGADVIQWFPDGSQFVTSSKNDDFIRTWDAKTGNLVSQFPYNGGSRIALSPDGALLAVGSSSWLGTVVLLDSRTGKEYTPSLLRTGTSRIHKLEFASHGMFLAIVAQDSSRLHLASDLLDDRKIDHVECASTVLDFTFSPDAQFIAYACADCISIYHIGTSAITLRLAVDGSGFNRSLSYAPDGKFLLDNHGGDGVTLWNLVSGQMVFSLSETEPDNSRLALSAFSPDGRTFLCNHAADGGARMCMFGMSDGKQLLVLQENRSVSALAFSPGGDKVVIGLEDGPLQLYDTATGQMILPQNDLQSAAKDLTSNIQSRRARIGLGDVDDESIMNMPATLSGAARLRSQTNQTMSLHQQSNTNRPKPSANNSPLGVLLRFASRLGFRSAHANGQERHHPSRMFKLISIAKSKPRNVAAPDSENAQATRRNSGSDSDSSSSHSVPVATQAQPGPLDPNTAADEERESVVSNHGALDVVRYCLCCPCGR</sequence>
<proteinExistence type="predicted"/>
<organism evidence="5 6">
    <name type="scientific">Coniophora puteana (strain RWD-64-598)</name>
    <name type="common">Brown rot fungus</name>
    <dbReference type="NCBI Taxonomy" id="741705"/>
    <lineage>
        <taxon>Eukaryota</taxon>
        <taxon>Fungi</taxon>
        <taxon>Dikarya</taxon>
        <taxon>Basidiomycota</taxon>
        <taxon>Agaricomycotina</taxon>
        <taxon>Agaricomycetes</taxon>
        <taxon>Agaricomycetidae</taxon>
        <taxon>Boletales</taxon>
        <taxon>Coniophorineae</taxon>
        <taxon>Coniophoraceae</taxon>
        <taxon>Coniophora</taxon>
    </lineage>
</organism>
<dbReference type="Pfam" id="PF00400">
    <property type="entry name" value="WD40"/>
    <property type="match status" value="1"/>
</dbReference>
<feature type="region of interest" description="Disordered" evidence="4">
    <location>
        <begin position="708"/>
        <end position="729"/>
    </location>
</feature>
<evidence type="ECO:0000313" key="5">
    <source>
        <dbReference type="EMBL" id="EIW84738.1"/>
    </source>
</evidence>
<dbReference type="OrthoDB" id="273340at2759"/>
<dbReference type="PROSITE" id="PS50082">
    <property type="entry name" value="WD_REPEATS_2"/>
    <property type="match status" value="1"/>
</dbReference>
<dbReference type="SUPFAM" id="SSF50998">
    <property type="entry name" value="Quinoprotein alcohol dehydrogenase-like"/>
    <property type="match status" value="1"/>
</dbReference>
<dbReference type="PANTHER" id="PTHR19879:SF9">
    <property type="entry name" value="TRANSCRIPTION INITIATION FACTOR TFIID SUBUNIT 5"/>
    <property type="match status" value="1"/>
</dbReference>
<protein>
    <submittedName>
        <fullName evidence="5">YVTN repeat-like/Quino protein amine dehydrogenase</fullName>
    </submittedName>
</protein>